<evidence type="ECO:0000313" key="2">
    <source>
        <dbReference type="Proteomes" id="UP000011223"/>
    </source>
</evidence>
<evidence type="ECO:0000313" key="1">
    <source>
        <dbReference type="EMBL" id="EOD81787.1"/>
    </source>
</evidence>
<proteinExistence type="predicted"/>
<reference evidence="1 2" key="1">
    <citation type="journal article" date="2014" name="PLoS ONE">
        <title>Grimontia indica AK16(T), sp. nov., Isolated from a Seawater Sample Reports the Presence of Pathogenic Genes Similar to Vibrio Genus.</title>
        <authorList>
            <person name="Singh A."/>
            <person name="Vaidya B."/>
            <person name="Khatri I."/>
            <person name="Srinivas T.N."/>
            <person name="Subramanian S."/>
            <person name="Korpole S."/>
            <person name="Pinnaka A.K."/>
        </authorList>
    </citation>
    <scope>NUCLEOTIDE SEQUENCE [LARGE SCALE GENOMIC DNA]</scope>
    <source>
        <strain evidence="1 2">AK16</strain>
    </source>
</reference>
<accession>R1IWD8</accession>
<sequence length="62" mass="7307">MLFHHLWKTLWIALIKYDLKAGSTICCVDRNKTVENIFIGAILEEFQVQKNRQSVGFLQRIQ</sequence>
<dbReference type="EMBL" id="ANFM02000002">
    <property type="protein sequence ID" value="EOD81787.1"/>
    <property type="molecule type" value="Genomic_DNA"/>
</dbReference>
<name>R1IWD8_9GAMM</name>
<gene>
    <name evidence="1" type="ORF">D515_01694</name>
</gene>
<protein>
    <submittedName>
        <fullName evidence="1">Uncharacterized protein</fullName>
    </submittedName>
</protein>
<dbReference type="AlphaFoldDB" id="R1IWD8"/>
<keyword evidence="2" id="KW-1185">Reference proteome</keyword>
<comment type="caution">
    <text evidence="1">The sequence shown here is derived from an EMBL/GenBank/DDBJ whole genome shotgun (WGS) entry which is preliminary data.</text>
</comment>
<organism evidence="1 2">
    <name type="scientific">Grimontia indica</name>
    <dbReference type="NCBI Taxonomy" id="1056512"/>
    <lineage>
        <taxon>Bacteria</taxon>
        <taxon>Pseudomonadati</taxon>
        <taxon>Pseudomonadota</taxon>
        <taxon>Gammaproteobacteria</taxon>
        <taxon>Vibrionales</taxon>
        <taxon>Vibrionaceae</taxon>
        <taxon>Grimontia</taxon>
    </lineage>
</organism>
<dbReference type="Proteomes" id="UP000011223">
    <property type="component" value="Unassembled WGS sequence"/>
</dbReference>